<dbReference type="AlphaFoldDB" id="A0AAD5LQN9"/>
<name>A0AAD5LQN9_PYTIN</name>
<sequence>MNNMTNNVDYVSRETTTAQTQRIITRVNDDVRSAIDTFHREIRVEASTRGVFLEIDEAQGTAIVWEDAIVSSVVLLATAMKAAYGPIIDELWATTWKTSA</sequence>
<protein>
    <submittedName>
        <fullName evidence="1">Uncharacterized protein</fullName>
    </submittedName>
</protein>
<accession>A0AAD5LQN9</accession>
<organism evidence="1 2">
    <name type="scientific">Pythium insidiosum</name>
    <name type="common">Pythiosis disease agent</name>
    <dbReference type="NCBI Taxonomy" id="114742"/>
    <lineage>
        <taxon>Eukaryota</taxon>
        <taxon>Sar</taxon>
        <taxon>Stramenopiles</taxon>
        <taxon>Oomycota</taxon>
        <taxon>Peronosporomycetes</taxon>
        <taxon>Pythiales</taxon>
        <taxon>Pythiaceae</taxon>
        <taxon>Pythium</taxon>
    </lineage>
</organism>
<evidence type="ECO:0000313" key="1">
    <source>
        <dbReference type="EMBL" id="KAJ0389702.1"/>
    </source>
</evidence>
<dbReference type="EMBL" id="JAKCXM010003284">
    <property type="protein sequence ID" value="KAJ0389702.1"/>
    <property type="molecule type" value="Genomic_DNA"/>
</dbReference>
<dbReference type="Proteomes" id="UP001209570">
    <property type="component" value="Unassembled WGS sequence"/>
</dbReference>
<gene>
    <name evidence="1" type="ORF">P43SY_010489</name>
</gene>
<evidence type="ECO:0000313" key="2">
    <source>
        <dbReference type="Proteomes" id="UP001209570"/>
    </source>
</evidence>
<proteinExistence type="predicted"/>
<keyword evidence="2" id="KW-1185">Reference proteome</keyword>
<comment type="caution">
    <text evidence="1">The sequence shown here is derived from an EMBL/GenBank/DDBJ whole genome shotgun (WGS) entry which is preliminary data.</text>
</comment>
<reference evidence="1" key="1">
    <citation type="submission" date="2021-12" db="EMBL/GenBank/DDBJ databases">
        <title>Prjna785345.</title>
        <authorList>
            <person name="Rujirawat T."/>
            <person name="Krajaejun T."/>
        </authorList>
    </citation>
    <scope>NUCLEOTIDE SEQUENCE</scope>
    <source>
        <strain evidence="1">Pi057C3</strain>
    </source>
</reference>